<keyword evidence="1" id="KW-0472">Membrane</keyword>
<protein>
    <submittedName>
        <fullName evidence="2">Uncharacterized protein</fullName>
    </submittedName>
</protein>
<evidence type="ECO:0000313" key="3">
    <source>
        <dbReference type="Proteomes" id="UP001223646"/>
    </source>
</evidence>
<dbReference type="Proteomes" id="UP001223646">
    <property type="component" value="Unassembled WGS sequence"/>
</dbReference>
<name>A0AAW9SJW1_CORAY</name>
<accession>A0AAW9SJW1</accession>
<reference evidence="2" key="1">
    <citation type="submission" date="2023-05" db="EMBL/GenBank/DDBJ databases">
        <authorList>
            <person name="Du J."/>
        </authorList>
    </citation>
    <scope>NUCLEOTIDE SEQUENCE</scope>
    <source>
        <strain evidence="2">UMB1064</strain>
    </source>
</reference>
<dbReference type="RefSeq" id="WP_284827257.1">
    <property type="nucleotide sequence ID" value="NZ_JASOOY020000014.1"/>
</dbReference>
<evidence type="ECO:0000313" key="2">
    <source>
        <dbReference type="EMBL" id="MEO3716887.1"/>
    </source>
</evidence>
<feature type="transmembrane region" description="Helical" evidence="1">
    <location>
        <begin position="98"/>
        <end position="123"/>
    </location>
</feature>
<feature type="transmembrane region" description="Helical" evidence="1">
    <location>
        <begin position="22"/>
        <end position="42"/>
    </location>
</feature>
<reference evidence="2" key="2">
    <citation type="submission" date="2024-05" db="EMBL/GenBank/DDBJ databases">
        <authorList>
            <person name="Wolfe A."/>
        </authorList>
    </citation>
    <scope>NUCLEOTIDE SEQUENCE</scope>
    <source>
        <strain evidence="2">UMB1064</strain>
    </source>
</reference>
<comment type="caution">
    <text evidence="2">The sequence shown here is derived from an EMBL/GenBank/DDBJ whole genome shotgun (WGS) entry which is preliminary data.</text>
</comment>
<sequence>MAVNSAKDVPYHAAQSFRWWRLAVYVYVPALLLTVVSSLLKWDATVTEAAKANAIEISAAQTSLAVSFAFAIIAQTATAIACWWLAGKLLEGSTAARTVLSVAAAVFVINASMTLVGTISQVLSGDSSVLGLITAGLLIVASIIAATATVQSYRGERNQKFFVTT</sequence>
<gene>
    <name evidence="2" type="ORF">QP460_004710</name>
</gene>
<keyword evidence="1" id="KW-0812">Transmembrane</keyword>
<dbReference type="EMBL" id="JASOOY020000014">
    <property type="protein sequence ID" value="MEO3716887.1"/>
    <property type="molecule type" value="Genomic_DNA"/>
</dbReference>
<evidence type="ECO:0000256" key="1">
    <source>
        <dbReference type="SAM" id="Phobius"/>
    </source>
</evidence>
<dbReference type="AlphaFoldDB" id="A0AAW9SJW1"/>
<keyword evidence="1" id="KW-1133">Transmembrane helix</keyword>
<feature type="transmembrane region" description="Helical" evidence="1">
    <location>
        <begin position="62"/>
        <end position="86"/>
    </location>
</feature>
<organism evidence="2 3">
    <name type="scientific">Corynebacterium amycolatum</name>
    <dbReference type="NCBI Taxonomy" id="43765"/>
    <lineage>
        <taxon>Bacteria</taxon>
        <taxon>Bacillati</taxon>
        <taxon>Actinomycetota</taxon>
        <taxon>Actinomycetes</taxon>
        <taxon>Mycobacteriales</taxon>
        <taxon>Corynebacteriaceae</taxon>
        <taxon>Corynebacterium</taxon>
    </lineage>
</organism>
<proteinExistence type="predicted"/>
<feature type="transmembrane region" description="Helical" evidence="1">
    <location>
        <begin position="129"/>
        <end position="150"/>
    </location>
</feature>